<evidence type="ECO:0000256" key="16">
    <source>
        <dbReference type="RuleBase" id="RU000532"/>
    </source>
</evidence>
<dbReference type="FunFam" id="3.40.50.1260:FF:000006">
    <property type="entry name" value="Phosphoglycerate kinase"/>
    <property type="match status" value="1"/>
</dbReference>
<protein>
    <recommendedName>
        <fullName evidence="6 13">Phosphoglycerate kinase</fullName>
        <ecNumber evidence="5 13">2.7.2.3</ecNumber>
    </recommendedName>
</protein>
<evidence type="ECO:0000256" key="7">
    <source>
        <dbReference type="ARBA" id="ARBA00022490"/>
    </source>
</evidence>
<dbReference type="InterPro" id="IPR036043">
    <property type="entry name" value="Phosphoglycerate_kinase_sf"/>
</dbReference>
<keyword evidence="12 13" id="KW-0324">Glycolysis</keyword>
<evidence type="ECO:0000256" key="12">
    <source>
        <dbReference type="ARBA" id="ARBA00023152"/>
    </source>
</evidence>
<evidence type="ECO:0000256" key="1">
    <source>
        <dbReference type="ARBA" id="ARBA00000642"/>
    </source>
</evidence>
<evidence type="ECO:0000256" key="4">
    <source>
        <dbReference type="ARBA" id="ARBA00008982"/>
    </source>
</evidence>
<feature type="binding site" evidence="14">
    <location>
        <position position="39"/>
    </location>
    <ligand>
        <name>(2R)-3-phosphoglycerate</name>
        <dbReference type="ChEBI" id="CHEBI:58272"/>
    </ligand>
</feature>
<evidence type="ECO:0000256" key="6">
    <source>
        <dbReference type="ARBA" id="ARBA00016471"/>
    </source>
</evidence>
<sequence length="405" mass="42847">MSSIGTISELASEGKTVLLRLDLNSPIDPASNQILDDKRFREHLPTIKELEESRVVIITHQSRPGKKDFSTLEGHAEKLAHLLGRPVGYVDDIFGRSAREAVVSLRTGEVLMLENVRFNAEENLTLSSEAAKGTHIARRLAAMGDVFVNDAFGTAHRSQPTVVGLPMLMRSAGGLLMEREVTNLSRVFTGAPRPVTFVLGGTKVDDSIAVAANVLENGVADQVIVIGVVANVFLTAAGYDIGTPSADLIAQLKYTGEVAKAKALLNRFGDRILFPDQVAVREGGERAEYSIEAIPAEAPVMDIGADALQTVNEAISSSGTVVVNGPAGVFEDPAFSAGTFEILRASSKVPFSVVGGGHTAAVIEQMGLDSAFTHISTGGGACIEFLTGKKLPAIAALERSREIFG</sequence>
<dbReference type="GO" id="GO:0006096">
    <property type="term" value="P:glycolytic process"/>
    <property type="evidence" value="ECO:0007669"/>
    <property type="project" value="UniProtKB-UniRule"/>
</dbReference>
<keyword evidence="8 13" id="KW-0808">Transferase</keyword>
<feature type="binding site" evidence="13 14">
    <location>
        <begin position="60"/>
        <end position="63"/>
    </location>
    <ligand>
        <name>substrate</name>
    </ligand>
</feature>
<dbReference type="EMBL" id="CP036172">
    <property type="protein sequence ID" value="QSZ67655.1"/>
    <property type="molecule type" value="Genomic_DNA"/>
</dbReference>
<dbReference type="PANTHER" id="PTHR11406:SF23">
    <property type="entry name" value="PHOSPHOGLYCERATE KINASE 1, CHLOROPLASTIC-RELATED"/>
    <property type="match status" value="1"/>
</dbReference>
<evidence type="ECO:0000256" key="10">
    <source>
        <dbReference type="ARBA" id="ARBA00022777"/>
    </source>
</evidence>
<keyword evidence="9 13" id="KW-0547">Nucleotide-binding</keyword>
<feature type="binding site" evidence="13 14">
    <location>
        <begin position="22"/>
        <end position="24"/>
    </location>
    <ligand>
        <name>substrate</name>
    </ligand>
</feature>
<dbReference type="InterPro" id="IPR015824">
    <property type="entry name" value="Phosphoglycerate_kinase_N"/>
</dbReference>
<evidence type="ECO:0000256" key="13">
    <source>
        <dbReference type="HAMAP-Rule" id="MF_00145"/>
    </source>
</evidence>
<dbReference type="GeneID" id="76424525"/>
<feature type="binding site" evidence="13 15">
    <location>
        <position position="331"/>
    </location>
    <ligand>
        <name>ATP</name>
        <dbReference type="ChEBI" id="CHEBI:30616"/>
    </ligand>
</feature>
<keyword evidence="10 13" id="KW-0418">Kinase</keyword>
<dbReference type="Gene3D" id="3.40.50.1260">
    <property type="entry name" value="Phosphoglycerate kinase, N-terminal domain"/>
    <property type="match status" value="2"/>
</dbReference>
<comment type="pathway">
    <text evidence="3 13">Carbohydrate degradation; glycolysis; pyruvate from D-glyceraldehyde 3-phosphate: step 2/5.</text>
</comment>
<dbReference type="Proteomes" id="UP001042704">
    <property type="component" value="Chromosome"/>
</dbReference>
<proteinExistence type="inferred from homology"/>
<evidence type="ECO:0000256" key="11">
    <source>
        <dbReference type="ARBA" id="ARBA00022840"/>
    </source>
</evidence>
<dbReference type="GO" id="GO:0043531">
    <property type="term" value="F:ADP binding"/>
    <property type="evidence" value="ECO:0007669"/>
    <property type="project" value="TreeGrafter"/>
</dbReference>
<comment type="subcellular location">
    <subcellularLocation>
        <location evidence="2 13">Cytoplasm</location>
    </subcellularLocation>
</comment>
<dbReference type="PANTHER" id="PTHR11406">
    <property type="entry name" value="PHOSPHOGLYCERATE KINASE"/>
    <property type="match status" value="1"/>
</dbReference>
<dbReference type="EC" id="2.7.2.3" evidence="5 13"/>
<feature type="binding site" evidence="13">
    <location>
        <position position="157"/>
    </location>
    <ligand>
        <name>substrate</name>
    </ligand>
</feature>
<dbReference type="PRINTS" id="PR00477">
    <property type="entry name" value="PHGLYCKINASE"/>
</dbReference>
<accession>A0A8A3S698</accession>
<dbReference type="KEGG" id="maqe:RJ40_09110"/>
<evidence type="ECO:0000256" key="2">
    <source>
        <dbReference type="ARBA" id="ARBA00004496"/>
    </source>
</evidence>
<evidence type="ECO:0000256" key="9">
    <source>
        <dbReference type="ARBA" id="ARBA00022741"/>
    </source>
</evidence>
<dbReference type="Pfam" id="PF00162">
    <property type="entry name" value="PGK"/>
    <property type="match status" value="1"/>
</dbReference>
<dbReference type="AlphaFoldDB" id="A0A8A3S698"/>
<dbReference type="PIRSF" id="PIRSF000724">
    <property type="entry name" value="Pgk"/>
    <property type="match status" value="1"/>
</dbReference>
<feature type="binding site" evidence="14">
    <location>
        <position position="157"/>
    </location>
    <ligand>
        <name>(2R)-3-phosphoglycerate</name>
        <dbReference type="ChEBI" id="CHEBI:58272"/>
    </ligand>
</feature>
<gene>
    <name evidence="13" type="primary">pgk</name>
    <name evidence="17" type="ORF">RJ40_09110</name>
</gene>
<feature type="binding site" evidence="14">
    <location>
        <position position="117"/>
    </location>
    <ligand>
        <name>(2R)-3-phosphoglycerate</name>
        <dbReference type="ChEBI" id="CHEBI:58272"/>
    </ligand>
</feature>
<feature type="binding site" evidence="13">
    <location>
        <position position="39"/>
    </location>
    <ligand>
        <name>substrate</name>
    </ligand>
</feature>
<name>A0A8A3S698_9EURY</name>
<dbReference type="FunFam" id="3.40.50.1260:FF:000012">
    <property type="entry name" value="Phosphoglycerate kinase"/>
    <property type="match status" value="1"/>
</dbReference>
<dbReference type="InterPro" id="IPR015911">
    <property type="entry name" value="Phosphoglycerate_kinase_CS"/>
</dbReference>
<evidence type="ECO:0000313" key="18">
    <source>
        <dbReference type="Proteomes" id="UP001042704"/>
    </source>
</evidence>
<feature type="binding site" evidence="13">
    <location>
        <position position="117"/>
    </location>
    <ligand>
        <name>substrate</name>
    </ligand>
</feature>
<dbReference type="RefSeq" id="WP_265580559.1">
    <property type="nucleotide sequence ID" value="NZ_CP036172.1"/>
</dbReference>
<reference evidence="17" key="1">
    <citation type="journal article" date="2001" name="Int. J. Syst. Evol. Microbiol.">
        <title>Methanofollis aquaemaris sp. nov., a methanogen isolated from an aquaculture fish pond.</title>
        <authorList>
            <person name="Lai M.C."/>
            <person name="Chen S.C."/>
        </authorList>
    </citation>
    <scope>NUCLEOTIDE SEQUENCE</scope>
    <source>
        <strain evidence="17">N2F9704</strain>
    </source>
</reference>
<evidence type="ECO:0000256" key="8">
    <source>
        <dbReference type="ARBA" id="ARBA00022679"/>
    </source>
</evidence>
<dbReference type="InterPro" id="IPR001576">
    <property type="entry name" value="Phosphoglycerate_kinase"/>
</dbReference>
<dbReference type="UniPathway" id="UPA00109">
    <property type="reaction ID" value="UER00185"/>
</dbReference>
<evidence type="ECO:0000256" key="14">
    <source>
        <dbReference type="PIRSR" id="PIRSR000724-1"/>
    </source>
</evidence>
<dbReference type="GO" id="GO:0005829">
    <property type="term" value="C:cytosol"/>
    <property type="evidence" value="ECO:0007669"/>
    <property type="project" value="TreeGrafter"/>
</dbReference>
<evidence type="ECO:0000256" key="15">
    <source>
        <dbReference type="PIRSR" id="PIRSR000724-2"/>
    </source>
</evidence>
<evidence type="ECO:0000313" key="17">
    <source>
        <dbReference type="EMBL" id="QSZ67655.1"/>
    </source>
</evidence>
<comment type="catalytic activity">
    <reaction evidence="1 13 16">
        <text>(2R)-3-phosphoglycerate + ATP = (2R)-3-phospho-glyceroyl phosphate + ADP</text>
        <dbReference type="Rhea" id="RHEA:14801"/>
        <dbReference type="ChEBI" id="CHEBI:30616"/>
        <dbReference type="ChEBI" id="CHEBI:57604"/>
        <dbReference type="ChEBI" id="CHEBI:58272"/>
        <dbReference type="ChEBI" id="CHEBI:456216"/>
        <dbReference type="EC" id="2.7.2.3"/>
    </reaction>
</comment>
<keyword evidence="18" id="KW-1185">Reference proteome</keyword>
<evidence type="ECO:0000256" key="3">
    <source>
        <dbReference type="ARBA" id="ARBA00004838"/>
    </source>
</evidence>
<dbReference type="GO" id="GO:0006094">
    <property type="term" value="P:gluconeogenesis"/>
    <property type="evidence" value="ECO:0007669"/>
    <property type="project" value="TreeGrafter"/>
</dbReference>
<keyword evidence="11 13" id="KW-0067">ATP-binding</keyword>
<organism evidence="17 18">
    <name type="scientific">Methanofollis aquaemaris</name>
    <dbReference type="NCBI Taxonomy" id="126734"/>
    <lineage>
        <taxon>Archaea</taxon>
        <taxon>Methanobacteriati</taxon>
        <taxon>Methanobacteriota</taxon>
        <taxon>Stenosarchaea group</taxon>
        <taxon>Methanomicrobia</taxon>
        <taxon>Methanomicrobiales</taxon>
        <taxon>Methanomicrobiaceae</taxon>
        <taxon>Methanofollis</taxon>
    </lineage>
</organism>
<comment type="caution">
    <text evidence="13">Lacks conserved residue(s) required for the propagation of feature annotation.</text>
</comment>
<comment type="subunit">
    <text evidence="13">Monomer.</text>
</comment>
<evidence type="ECO:0000256" key="5">
    <source>
        <dbReference type="ARBA" id="ARBA00013061"/>
    </source>
</evidence>
<dbReference type="GO" id="GO:0004618">
    <property type="term" value="F:phosphoglycerate kinase activity"/>
    <property type="evidence" value="ECO:0007669"/>
    <property type="project" value="UniProtKB-UniRule"/>
</dbReference>
<feature type="binding site" evidence="13">
    <location>
        <begin position="356"/>
        <end position="359"/>
    </location>
    <ligand>
        <name>ATP</name>
        <dbReference type="ChEBI" id="CHEBI:30616"/>
    </ligand>
</feature>
<dbReference type="GO" id="GO:0005524">
    <property type="term" value="F:ATP binding"/>
    <property type="evidence" value="ECO:0007669"/>
    <property type="project" value="UniProtKB-KW"/>
</dbReference>
<comment type="similarity">
    <text evidence="4 13 16">Belongs to the phosphoglycerate kinase family.</text>
</comment>
<dbReference type="SUPFAM" id="SSF53748">
    <property type="entry name" value="Phosphoglycerate kinase"/>
    <property type="match status" value="1"/>
</dbReference>
<dbReference type="HAMAP" id="MF_00145">
    <property type="entry name" value="Phosphoglyc_kinase"/>
    <property type="match status" value="1"/>
</dbReference>
<dbReference type="PROSITE" id="PS00111">
    <property type="entry name" value="PGLYCERATE_KINASE"/>
    <property type="match status" value="1"/>
</dbReference>
<reference evidence="17" key="2">
    <citation type="submission" date="2019-02" db="EMBL/GenBank/DDBJ databases">
        <authorList>
            <person name="Chen S.-C."/>
            <person name="Chien H.-H."/>
            <person name="Lai M.-C."/>
        </authorList>
    </citation>
    <scope>NUCLEOTIDE SEQUENCE</scope>
    <source>
        <strain evidence="17">N2F9704</strain>
    </source>
</reference>
<keyword evidence="7 13" id="KW-0963">Cytoplasm</keyword>